<dbReference type="EC" id="2.1.2.3" evidence="10"/>
<comment type="domain">
    <text evidence="10">The IMP cyclohydrolase activity resides in the N-terminal region.</text>
</comment>
<dbReference type="EMBL" id="JAAGNZ010000005">
    <property type="protein sequence ID" value="NEU70511.1"/>
    <property type="molecule type" value="Genomic_DNA"/>
</dbReference>
<evidence type="ECO:0000256" key="10">
    <source>
        <dbReference type="HAMAP-Rule" id="MF_00139"/>
    </source>
</evidence>
<dbReference type="PANTHER" id="PTHR11692">
    <property type="entry name" value="BIFUNCTIONAL PURINE BIOSYNTHESIS PROTEIN PURH"/>
    <property type="match status" value="1"/>
</dbReference>
<dbReference type="SMART" id="SM00851">
    <property type="entry name" value="MGS"/>
    <property type="match status" value="1"/>
</dbReference>
<evidence type="ECO:0000256" key="3">
    <source>
        <dbReference type="ARBA" id="ARBA00007667"/>
    </source>
</evidence>
<dbReference type="UniPathway" id="UPA00074">
    <property type="reaction ID" value="UER00133"/>
</dbReference>
<comment type="catalytic activity">
    <reaction evidence="8 10">
        <text>(6R)-10-formyltetrahydrofolate + 5-amino-1-(5-phospho-beta-D-ribosyl)imidazole-4-carboxamide = 5-formamido-1-(5-phospho-D-ribosyl)imidazole-4-carboxamide + (6S)-5,6,7,8-tetrahydrofolate</text>
        <dbReference type="Rhea" id="RHEA:22192"/>
        <dbReference type="ChEBI" id="CHEBI:57453"/>
        <dbReference type="ChEBI" id="CHEBI:58467"/>
        <dbReference type="ChEBI" id="CHEBI:58475"/>
        <dbReference type="ChEBI" id="CHEBI:195366"/>
        <dbReference type="EC" id="2.1.2.3"/>
    </reaction>
</comment>
<evidence type="ECO:0000259" key="11">
    <source>
        <dbReference type="PROSITE" id="PS51855"/>
    </source>
</evidence>
<comment type="pathway">
    <text evidence="2 10">Purine metabolism; IMP biosynthesis via de novo pathway; 5-formamido-1-(5-phospho-D-ribosyl)imidazole-4-carboxamide from 5-amino-1-(5-phospho-D-ribosyl)imidazole-4-carboxamide (10-formyl THF route): step 1/1.</text>
</comment>
<dbReference type="AlphaFoldDB" id="A0A6M0ISM7"/>
<dbReference type="SUPFAM" id="SSF53927">
    <property type="entry name" value="Cytidine deaminase-like"/>
    <property type="match status" value="1"/>
</dbReference>
<name>A0A6M0ISM7_9BACT</name>
<evidence type="ECO:0000256" key="9">
    <source>
        <dbReference type="ARBA" id="ARBA00050687"/>
    </source>
</evidence>
<dbReference type="FunFam" id="3.40.50.1380:FF:000001">
    <property type="entry name" value="Bifunctional purine biosynthesis protein PurH"/>
    <property type="match status" value="1"/>
</dbReference>
<dbReference type="GO" id="GO:0005829">
    <property type="term" value="C:cytosol"/>
    <property type="evidence" value="ECO:0007669"/>
    <property type="project" value="TreeGrafter"/>
</dbReference>
<dbReference type="SMART" id="SM00798">
    <property type="entry name" value="AICARFT_IMPCHas"/>
    <property type="match status" value="1"/>
</dbReference>
<dbReference type="CDD" id="cd01421">
    <property type="entry name" value="IMPCH"/>
    <property type="match status" value="1"/>
</dbReference>
<keyword evidence="4 10" id="KW-0808">Transferase</keyword>
<accession>A0A6M0ISM7</accession>
<dbReference type="FunFam" id="3.40.140.20:FF:000001">
    <property type="entry name" value="Bifunctional purine biosynthesis protein PurH"/>
    <property type="match status" value="1"/>
</dbReference>
<dbReference type="Pfam" id="PF01808">
    <property type="entry name" value="AICARFT_IMPCHas"/>
    <property type="match status" value="1"/>
</dbReference>
<dbReference type="GO" id="GO:0004643">
    <property type="term" value="F:phosphoribosylaminoimidazolecarboxamide formyltransferase activity"/>
    <property type="evidence" value="ECO:0007669"/>
    <property type="project" value="UniProtKB-UniRule"/>
</dbReference>
<comment type="caution">
    <text evidence="12">The sequence shown here is derived from an EMBL/GenBank/DDBJ whole genome shotgun (WGS) entry which is preliminary data.</text>
</comment>
<dbReference type="Gene3D" id="3.40.50.1380">
    <property type="entry name" value="Methylglyoxal synthase-like domain"/>
    <property type="match status" value="1"/>
</dbReference>
<dbReference type="PANTHER" id="PTHR11692:SF0">
    <property type="entry name" value="BIFUNCTIONAL PURINE BIOSYNTHESIS PROTEIN ATIC"/>
    <property type="match status" value="1"/>
</dbReference>
<comment type="similarity">
    <text evidence="3 10">Belongs to the PurH family.</text>
</comment>
<proteinExistence type="inferred from homology"/>
<evidence type="ECO:0000313" key="13">
    <source>
        <dbReference type="Proteomes" id="UP000477386"/>
    </source>
</evidence>
<keyword evidence="7 10" id="KW-0511">Multifunctional enzyme</keyword>
<dbReference type="Gene3D" id="3.40.140.20">
    <property type="match status" value="2"/>
</dbReference>
<dbReference type="GO" id="GO:0003937">
    <property type="term" value="F:IMP cyclohydrolase activity"/>
    <property type="evidence" value="ECO:0007669"/>
    <property type="project" value="UniProtKB-UniRule"/>
</dbReference>
<dbReference type="PIRSF" id="PIRSF000414">
    <property type="entry name" value="AICARFT_IMPCHas"/>
    <property type="match status" value="1"/>
</dbReference>
<dbReference type="RefSeq" id="WP_164043820.1">
    <property type="nucleotide sequence ID" value="NZ_JAAGNZ010000005.1"/>
</dbReference>
<dbReference type="HAMAP" id="MF_00139">
    <property type="entry name" value="PurH"/>
    <property type="match status" value="1"/>
</dbReference>
<dbReference type="Proteomes" id="UP000477386">
    <property type="component" value="Unassembled WGS sequence"/>
</dbReference>
<dbReference type="GO" id="GO:0006189">
    <property type="term" value="P:'de novo' IMP biosynthetic process"/>
    <property type="evidence" value="ECO:0007669"/>
    <property type="project" value="UniProtKB-UniRule"/>
</dbReference>
<dbReference type="InterPro" id="IPR024051">
    <property type="entry name" value="AICAR_Tfase_dup_dom_sf"/>
</dbReference>
<sequence>MSLKISSALISVYYKDGLEPLVRLLHEHNVQLYSTGGTQAFIEQLGIPVTAVEDLTGYPSIFGGRVKTLHPAVMGGILYRRELPEDLAQAERHRIPPIDLAIVDLYPFEETVASGASDDDIIEKIDIGGISLIRAAAKNHNDVLIVSSRSQYADVVKLLDEKKGATDLSDRRQYAKEAFAVTSQYDTAIQAYFAKSNAESESAVAITDFKHLPANHLRYGENPHQQATFYGNLEAMFEKLHGKELSYNNLVDVDACVGLIDEFQASAGSTFAIIKHTNACGIATALTPKEAYLNALACDPVSAFGGVLITNETVDLATAEELNKLFMEILIAPDFAPEALTLLKSKKNRILLKRNAVALPTVMFKTILNGVLEQDKDNQTETTGQFKVVTQKAPTDAEMQALEFALKVCKHTKSNTIVLANKDQLLASGVGQTSRVDALRQAIEKAGSFGFDLNGAVMASDAFFPFADCVEIAGQAGITAVVQPGGSVRDQDSIDYCNAHGLAMVTTGVRHFKH</sequence>
<evidence type="ECO:0000256" key="6">
    <source>
        <dbReference type="ARBA" id="ARBA00022801"/>
    </source>
</evidence>
<dbReference type="SUPFAM" id="SSF52335">
    <property type="entry name" value="Methylglyoxal synthase-like"/>
    <property type="match status" value="1"/>
</dbReference>
<organism evidence="12 13">
    <name type="scientific">Spirosoma agri</name>
    <dbReference type="NCBI Taxonomy" id="1987381"/>
    <lineage>
        <taxon>Bacteria</taxon>
        <taxon>Pseudomonadati</taxon>
        <taxon>Bacteroidota</taxon>
        <taxon>Cytophagia</taxon>
        <taxon>Cytophagales</taxon>
        <taxon>Cytophagaceae</taxon>
        <taxon>Spirosoma</taxon>
    </lineage>
</organism>
<keyword evidence="13" id="KW-1185">Reference proteome</keyword>
<keyword evidence="6 10" id="KW-0378">Hydrolase</keyword>
<comment type="catalytic activity">
    <reaction evidence="9 10">
        <text>IMP + H2O = 5-formamido-1-(5-phospho-D-ribosyl)imidazole-4-carboxamide</text>
        <dbReference type="Rhea" id="RHEA:18445"/>
        <dbReference type="ChEBI" id="CHEBI:15377"/>
        <dbReference type="ChEBI" id="CHEBI:58053"/>
        <dbReference type="ChEBI" id="CHEBI:58467"/>
        <dbReference type="EC" id="3.5.4.10"/>
    </reaction>
</comment>
<evidence type="ECO:0000256" key="4">
    <source>
        <dbReference type="ARBA" id="ARBA00022679"/>
    </source>
</evidence>
<protein>
    <recommendedName>
        <fullName evidence="10">Bifunctional purine biosynthesis protein PurH</fullName>
    </recommendedName>
    <domain>
        <recommendedName>
            <fullName evidence="10">Phosphoribosylaminoimidazolecarboxamide formyltransferase</fullName>
            <ecNumber evidence="10">2.1.2.3</ecNumber>
        </recommendedName>
        <alternativeName>
            <fullName evidence="10">AICAR transformylase</fullName>
        </alternativeName>
    </domain>
    <domain>
        <recommendedName>
            <fullName evidence="10">IMP cyclohydrolase</fullName>
            <ecNumber evidence="10">3.5.4.10</ecNumber>
        </recommendedName>
        <alternativeName>
            <fullName evidence="10">ATIC</fullName>
        </alternativeName>
        <alternativeName>
            <fullName evidence="10">IMP synthase</fullName>
        </alternativeName>
        <alternativeName>
            <fullName evidence="10">Inosinicase</fullName>
        </alternativeName>
    </domain>
</protein>
<dbReference type="InterPro" id="IPR002695">
    <property type="entry name" value="PurH-like"/>
</dbReference>
<evidence type="ECO:0000256" key="5">
    <source>
        <dbReference type="ARBA" id="ARBA00022755"/>
    </source>
</evidence>
<evidence type="ECO:0000256" key="8">
    <source>
        <dbReference type="ARBA" id="ARBA00050488"/>
    </source>
</evidence>
<evidence type="ECO:0000256" key="1">
    <source>
        <dbReference type="ARBA" id="ARBA00004844"/>
    </source>
</evidence>
<reference evidence="12 13" key="1">
    <citation type="submission" date="2020-02" db="EMBL/GenBank/DDBJ databases">
        <title>Draft genome sequence of two Spirosoma agri KCTC 52727 and Spirosoma terrae KCTC 52035.</title>
        <authorList>
            <person name="Rojas J."/>
            <person name="Ambika Manirajan B."/>
            <person name="Ratering S."/>
            <person name="Suarez C."/>
            <person name="Schnell S."/>
        </authorList>
    </citation>
    <scope>NUCLEOTIDE SEQUENCE [LARGE SCALE GENOMIC DNA]</scope>
    <source>
        <strain evidence="12 13">KCTC 52727</strain>
    </source>
</reference>
<keyword evidence="5 10" id="KW-0658">Purine biosynthesis</keyword>
<dbReference type="NCBIfam" id="NF002049">
    <property type="entry name" value="PRK00881.1"/>
    <property type="match status" value="1"/>
</dbReference>
<dbReference type="InterPro" id="IPR011607">
    <property type="entry name" value="MGS-like_dom"/>
</dbReference>
<evidence type="ECO:0000256" key="2">
    <source>
        <dbReference type="ARBA" id="ARBA00004954"/>
    </source>
</evidence>
<evidence type="ECO:0000256" key="7">
    <source>
        <dbReference type="ARBA" id="ARBA00023268"/>
    </source>
</evidence>
<dbReference type="InterPro" id="IPR016193">
    <property type="entry name" value="Cytidine_deaminase-like"/>
</dbReference>
<dbReference type="InterPro" id="IPR036914">
    <property type="entry name" value="MGS-like_dom_sf"/>
</dbReference>
<dbReference type="PROSITE" id="PS51855">
    <property type="entry name" value="MGS"/>
    <property type="match status" value="1"/>
</dbReference>
<dbReference type="EC" id="3.5.4.10" evidence="10"/>
<feature type="domain" description="MGS-like" evidence="11">
    <location>
        <begin position="1"/>
        <end position="147"/>
    </location>
</feature>
<dbReference type="FunFam" id="3.40.140.20:FF:000005">
    <property type="entry name" value="Bifunctional purine biosynthesis protein PurH"/>
    <property type="match status" value="1"/>
</dbReference>
<dbReference type="Pfam" id="PF02142">
    <property type="entry name" value="MGS"/>
    <property type="match status" value="1"/>
</dbReference>
<evidence type="ECO:0000313" key="12">
    <source>
        <dbReference type="EMBL" id="NEU70511.1"/>
    </source>
</evidence>
<gene>
    <name evidence="10 12" type="primary">purH</name>
    <name evidence="12" type="ORF">GK091_26835</name>
</gene>
<comment type="pathway">
    <text evidence="1 10">Purine metabolism; IMP biosynthesis via de novo pathway; IMP from 5-formamido-1-(5-phospho-D-ribosyl)imidazole-4-carboxamide: step 1/1.</text>
</comment>